<organism evidence="1 2">
    <name type="scientific">Candidatus Nitrobium versatile</name>
    <dbReference type="NCBI Taxonomy" id="2884831"/>
    <lineage>
        <taxon>Bacteria</taxon>
        <taxon>Pseudomonadati</taxon>
        <taxon>Nitrospirota</taxon>
        <taxon>Nitrospiria</taxon>
        <taxon>Nitrospirales</taxon>
        <taxon>Nitrospiraceae</taxon>
        <taxon>Candidatus Nitrobium</taxon>
    </lineage>
</organism>
<comment type="caution">
    <text evidence="1">The sequence shown here is derived from an EMBL/GenBank/DDBJ whole genome shotgun (WGS) entry which is preliminary data.</text>
</comment>
<dbReference type="AlphaFoldDB" id="A0A953M0X0"/>
<dbReference type="Proteomes" id="UP000705867">
    <property type="component" value="Unassembled WGS sequence"/>
</dbReference>
<dbReference type="Pfam" id="PF04368">
    <property type="entry name" value="DUF507"/>
    <property type="match status" value="1"/>
</dbReference>
<dbReference type="EMBL" id="JAIOIV010000044">
    <property type="protein sequence ID" value="MBZ0155760.1"/>
    <property type="molecule type" value="Genomic_DNA"/>
</dbReference>
<name>A0A953M0X0_9BACT</name>
<proteinExistence type="predicted"/>
<evidence type="ECO:0000313" key="1">
    <source>
        <dbReference type="EMBL" id="MBZ0155760.1"/>
    </source>
</evidence>
<reference evidence="1" key="2">
    <citation type="submission" date="2021-08" db="EMBL/GenBank/DDBJ databases">
        <authorList>
            <person name="Dalcin Martins P."/>
        </authorList>
    </citation>
    <scope>NUCLEOTIDE SEQUENCE</scope>
    <source>
        <strain evidence="1">MAG_39</strain>
    </source>
</reference>
<gene>
    <name evidence="1" type="ORF">K8I29_06025</name>
</gene>
<protein>
    <submittedName>
        <fullName evidence="1">DUF507 family protein</fullName>
    </submittedName>
</protein>
<evidence type="ECO:0000313" key="2">
    <source>
        <dbReference type="Proteomes" id="UP000705867"/>
    </source>
</evidence>
<sequence>MRIPKSWVPLLARRIVENLLSKGLIEPAVPEETLIEETGKLLLEELTVEDRLNEEVRQLLKKYESEIEKGRLDFRKLFDMTKQKLVRERNIIL</sequence>
<accession>A0A953M0X0</accession>
<dbReference type="InterPro" id="IPR007463">
    <property type="entry name" value="DUF507"/>
</dbReference>
<reference evidence="1" key="1">
    <citation type="journal article" date="2021" name="bioRxiv">
        <title>Unraveling nitrogen, sulfur and carbon metabolic pathways and microbial community transcriptional responses to substrate deprivation and toxicity stresses in a bioreactor mimicking anoxic brackish coastal sediment conditions.</title>
        <authorList>
            <person name="Martins P.D."/>
            <person name="Echeveste M.J."/>
            <person name="Arshad A."/>
            <person name="Kurth J."/>
            <person name="Ouboter H."/>
            <person name="Jetten M.S.M."/>
            <person name="Welte C.U."/>
        </authorList>
    </citation>
    <scope>NUCLEOTIDE SEQUENCE</scope>
    <source>
        <strain evidence="1">MAG_39</strain>
    </source>
</reference>